<dbReference type="GO" id="GO:0015969">
    <property type="term" value="P:guanosine tetraphosphate metabolic process"/>
    <property type="evidence" value="ECO:0007669"/>
    <property type="project" value="InterPro"/>
</dbReference>
<dbReference type="InterPro" id="IPR043519">
    <property type="entry name" value="NT_sf"/>
</dbReference>
<dbReference type="PANTHER" id="PTHR47837:SF2">
    <property type="entry name" value="GTP PYROPHOSPHOKINASE YWAC"/>
    <property type="match status" value="1"/>
</dbReference>
<name>A0A9D1SEP9_9FIRM</name>
<dbReference type="Gene3D" id="1.10.287.860">
    <property type="entry name" value="Nucleotidyltransferase"/>
    <property type="match status" value="1"/>
</dbReference>
<accession>A0A9D1SEP9</accession>
<sequence>MDEEITESEFYGDSLLLYDSVLIELASRINIIRKASVLHNERDPIENVKTRIKSPKSMINKLKMKGLEPVAGSIAGNVTDAAGMRVICTYIDDVYKVSSILAAQKDITVLEIKDYIKNPKPSGYRSYHMIVELPIYIGDSCETVCAEIQFRTLSMDFWASLEHQIRYKHDIPSRKMIEAELRRCADEVASVEMNFLTIRDMINSLKAEQKQDADCGSAV</sequence>
<dbReference type="SUPFAM" id="SSF81301">
    <property type="entry name" value="Nucleotidyltransferase"/>
    <property type="match status" value="1"/>
</dbReference>
<dbReference type="InterPro" id="IPR052366">
    <property type="entry name" value="GTP_Pyrophosphokinase"/>
</dbReference>
<comment type="pathway">
    <text evidence="1">Purine metabolism; ppGpp biosynthesis; ppGpp from GTP: step 1/2.</text>
</comment>
<comment type="caution">
    <text evidence="3">The sequence shown here is derived from an EMBL/GenBank/DDBJ whole genome shotgun (WGS) entry which is preliminary data.</text>
</comment>
<dbReference type="PANTHER" id="PTHR47837">
    <property type="entry name" value="GTP PYROPHOSPHOKINASE YJBM"/>
    <property type="match status" value="1"/>
</dbReference>
<evidence type="ECO:0000313" key="4">
    <source>
        <dbReference type="Proteomes" id="UP000824109"/>
    </source>
</evidence>
<dbReference type="SMART" id="SM00954">
    <property type="entry name" value="RelA_SpoT"/>
    <property type="match status" value="1"/>
</dbReference>
<reference evidence="3" key="1">
    <citation type="submission" date="2020-10" db="EMBL/GenBank/DDBJ databases">
        <authorList>
            <person name="Gilroy R."/>
        </authorList>
    </citation>
    <scope>NUCLEOTIDE SEQUENCE</scope>
    <source>
        <strain evidence="3">USAMLcec3-3695</strain>
    </source>
</reference>
<gene>
    <name evidence="3" type="ORF">IAA61_03470</name>
</gene>
<evidence type="ECO:0000259" key="2">
    <source>
        <dbReference type="SMART" id="SM00954"/>
    </source>
</evidence>
<evidence type="ECO:0000313" key="3">
    <source>
        <dbReference type="EMBL" id="HIU56858.1"/>
    </source>
</evidence>
<dbReference type="CDD" id="cd05399">
    <property type="entry name" value="NT_Rel-Spo_like"/>
    <property type="match status" value="1"/>
</dbReference>
<dbReference type="Gene3D" id="3.30.460.10">
    <property type="entry name" value="Beta Polymerase, domain 2"/>
    <property type="match status" value="1"/>
</dbReference>
<dbReference type="Pfam" id="PF04607">
    <property type="entry name" value="RelA_SpoT"/>
    <property type="match status" value="1"/>
</dbReference>
<evidence type="ECO:0000256" key="1">
    <source>
        <dbReference type="ARBA" id="ARBA00004976"/>
    </source>
</evidence>
<dbReference type="Proteomes" id="UP000824109">
    <property type="component" value="Unassembled WGS sequence"/>
</dbReference>
<dbReference type="AlphaFoldDB" id="A0A9D1SEP9"/>
<dbReference type="EMBL" id="DVNB01000035">
    <property type="protein sequence ID" value="HIU56858.1"/>
    <property type="molecule type" value="Genomic_DNA"/>
</dbReference>
<reference evidence="3" key="2">
    <citation type="journal article" date="2021" name="PeerJ">
        <title>Extensive microbial diversity within the chicken gut microbiome revealed by metagenomics and culture.</title>
        <authorList>
            <person name="Gilroy R."/>
            <person name="Ravi A."/>
            <person name="Getino M."/>
            <person name="Pursley I."/>
            <person name="Horton D.L."/>
            <person name="Alikhan N.F."/>
            <person name="Baker D."/>
            <person name="Gharbi K."/>
            <person name="Hall N."/>
            <person name="Watson M."/>
            <person name="Adriaenssens E.M."/>
            <person name="Foster-Nyarko E."/>
            <person name="Jarju S."/>
            <person name="Secka A."/>
            <person name="Antonio M."/>
            <person name="Oren A."/>
            <person name="Chaudhuri R.R."/>
            <person name="La Ragione R."/>
            <person name="Hildebrand F."/>
            <person name="Pallen M.J."/>
        </authorList>
    </citation>
    <scope>NUCLEOTIDE SEQUENCE</scope>
    <source>
        <strain evidence="3">USAMLcec3-3695</strain>
    </source>
</reference>
<protein>
    <submittedName>
        <fullName evidence="3">GTP pyrophosphokinase family protein</fullName>
    </submittedName>
</protein>
<organism evidence="3 4">
    <name type="scientific">Candidatus Ornithomonoglobus merdipullorum</name>
    <dbReference type="NCBI Taxonomy" id="2840895"/>
    <lineage>
        <taxon>Bacteria</taxon>
        <taxon>Bacillati</taxon>
        <taxon>Bacillota</taxon>
        <taxon>Clostridia</taxon>
        <taxon>Candidatus Ornithomonoglobus</taxon>
    </lineage>
</organism>
<proteinExistence type="predicted"/>
<dbReference type="InterPro" id="IPR007685">
    <property type="entry name" value="RelA_SpoT"/>
</dbReference>
<feature type="domain" description="RelA/SpoT" evidence="2">
    <location>
        <begin position="50"/>
        <end position="173"/>
    </location>
</feature>